<dbReference type="PANTHER" id="PTHR24543:SF291">
    <property type="entry name" value="SMOKE ALARM, ISOFORM D"/>
    <property type="match status" value="1"/>
</dbReference>
<evidence type="ECO:0000256" key="12">
    <source>
        <dbReference type="ARBA" id="ARBA00061639"/>
    </source>
</evidence>
<keyword evidence="6" id="KW-0067">ATP-binding</keyword>
<dbReference type="Pfam" id="PF00754">
    <property type="entry name" value="F5_F8_type_C"/>
    <property type="match status" value="1"/>
</dbReference>
<feature type="transmembrane region" description="Helical" evidence="14">
    <location>
        <begin position="410"/>
        <end position="434"/>
    </location>
</feature>
<evidence type="ECO:0000256" key="6">
    <source>
        <dbReference type="ARBA" id="ARBA00022840"/>
    </source>
</evidence>
<keyword evidence="9" id="KW-1015">Disulfide bond</keyword>
<evidence type="ECO:0000256" key="8">
    <source>
        <dbReference type="ARBA" id="ARBA00023136"/>
    </source>
</evidence>
<evidence type="ECO:0000256" key="13">
    <source>
        <dbReference type="SAM" id="MobiDB-lite"/>
    </source>
</evidence>
<dbReference type="GO" id="GO:0005524">
    <property type="term" value="F:ATP binding"/>
    <property type="evidence" value="ECO:0007669"/>
    <property type="project" value="UniProtKB-KW"/>
</dbReference>
<evidence type="ECO:0000256" key="1">
    <source>
        <dbReference type="ARBA" id="ARBA00004251"/>
    </source>
</evidence>
<dbReference type="Proteomes" id="UP001152888">
    <property type="component" value="Unassembled WGS sequence"/>
</dbReference>
<dbReference type="Gene3D" id="2.60.120.1190">
    <property type="match status" value="1"/>
</dbReference>
<feature type="domain" description="F5/8 type C" evidence="16">
    <location>
        <begin position="36"/>
        <end position="192"/>
    </location>
</feature>
<evidence type="ECO:0000256" key="15">
    <source>
        <dbReference type="SAM" id="SignalP"/>
    </source>
</evidence>
<keyword evidence="3 14" id="KW-0812">Transmembrane</keyword>
<dbReference type="CDD" id="cd00057">
    <property type="entry name" value="FA58C"/>
    <property type="match status" value="1"/>
</dbReference>
<evidence type="ECO:0000313" key="17">
    <source>
        <dbReference type="EMBL" id="CAH1989885.1"/>
    </source>
</evidence>
<reference evidence="17" key="1">
    <citation type="submission" date="2022-03" db="EMBL/GenBank/DDBJ databases">
        <authorList>
            <person name="Sayadi A."/>
        </authorList>
    </citation>
    <scope>NUCLEOTIDE SEQUENCE</scope>
</reference>
<evidence type="ECO:0000256" key="5">
    <source>
        <dbReference type="ARBA" id="ARBA00022741"/>
    </source>
</evidence>
<feature type="region of interest" description="Disordered" evidence="13">
    <location>
        <begin position="52"/>
        <end position="75"/>
    </location>
</feature>
<dbReference type="InterPro" id="IPR008979">
    <property type="entry name" value="Galactose-bd-like_sf"/>
</dbReference>
<dbReference type="PANTHER" id="PTHR24543">
    <property type="entry name" value="MULTICOPPER OXIDASE-RELATED"/>
    <property type="match status" value="1"/>
</dbReference>
<dbReference type="PROSITE" id="PS50022">
    <property type="entry name" value="FA58C_3"/>
    <property type="match status" value="1"/>
</dbReference>
<protein>
    <recommendedName>
        <fullName evidence="16">F5/8 type C domain-containing protein</fullName>
    </recommendedName>
</protein>
<comment type="caution">
    <text evidence="17">The sequence shown here is derived from an EMBL/GenBank/DDBJ whole genome shotgun (WGS) entry which is preliminary data.</text>
</comment>
<keyword evidence="5" id="KW-0547">Nucleotide-binding</keyword>
<keyword evidence="18" id="KW-1185">Reference proteome</keyword>
<dbReference type="GO" id="GO:0005886">
    <property type="term" value="C:plasma membrane"/>
    <property type="evidence" value="ECO:0007669"/>
    <property type="project" value="UniProtKB-SubCell"/>
</dbReference>
<keyword evidence="10" id="KW-0675">Receptor</keyword>
<evidence type="ECO:0000256" key="10">
    <source>
        <dbReference type="ARBA" id="ARBA00023170"/>
    </source>
</evidence>
<dbReference type="InterPro" id="IPR048525">
    <property type="entry name" value="DDR1-2_DS-like"/>
</dbReference>
<keyword evidence="8 14" id="KW-0472">Membrane</keyword>
<evidence type="ECO:0000259" key="16">
    <source>
        <dbReference type="PROSITE" id="PS50022"/>
    </source>
</evidence>
<dbReference type="OrthoDB" id="6071166at2759"/>
<feature type="chain" id="PRO_5040251883" description="F5/8 type C domain-containing protein" evidence="15">
    <location>
        <begin position="31"/>
        <end position="465"/>
    </location>
</feature>
<evidence type="ECO:0000256" key="11">
    <source>
        <dbReference type="ARBA" id="ARBA00023180"/>
    </source>
</evidence>
<keyword evidence="2" id="KW-1003">Cell membrane</keyword>
<organism evidence="17 18">
    <name type="scientific">Acanthoscelides obtectus</name>
    <name type="common">Bean weevil</name>
    <name type="synonym">Bruchus obtectus</name>
    <dbReference type="NCBI Taxonomy" id="200917"/>
    <lineage>
        <taxon>Eukaryota</taxon>
        <taxon>Metazoa</taxon>
        <taxon>Ecdysozoa</taxon>
        <taxon>Arthropoda</taxon>
        <taxon>Hexapoda</taxon>
        <taxon>Insecta</taxon>
        <taxon>Pterygota</taxon>
        <taxon>Neoptera</taxon>
        <taxon>Endopterygota</taxon>
        <taxon>Coleoptera</taxon>
        <taxon>Polyphaga</taxon>
        <taxon>Cucujiformia</taxon>
        <taxon>Chrysomeloidea</taxon>
        <taxon>Chrysomelidae</taxon>
        <taxon>Bruchinae</taxon>
        <taxon>Bruchini</taxon>
        <taxon>Acanthoscelides</taxon>
    </lineage>
</organism>
<feature type="signal peptide" evidence="15">
    <location>
        <begin position="1"/>
        <end position="30"/>
    </location>
</feature>
<keyword evidence="4 15" id="KW-0732">Signal</keyword>
<evidence type="ECO:0000256" key="14">
    <source>
        <dbReference type="SAM" id="Phobius"/>
    </source>
</evidence>
<sequence>MRTLWRYLRAYRLFLSWMLSLAYVGFGALAVDPSQCIAPLGMENGQIKDSDLSASSSFDSGNVGPQHGRVRTDRNGGAWCPLKQATEEPEEWIQIDLRSVHMITATETQGRFGNGQGIEYAEAYMIEYWRPRIGKWIRYHNIMGEEVFQGNVNPYLESKQQLDPPLWASKIRFYPYSYHKRTVCMRVEIYGCRWTDGIVSYSMPQGDKRGNNWEFYDFGYDGHWEGHELKHGLGVLTDGKYGQDDFKTDIYEVQTWVGWKNETRHNKPIEIKFEFDKVREFSAVHVYCNNQFTKEVQVFSIAKVFFSIGGKRFKGEPITYEYMEDRIFENARNVSVKLHHRVGKYVKLQLFFAAKWIMISEVSFDSVVAHGNFTPEPEPTTVSPQVKSHNGERHDNKIEIPVPNEINEPAVIAIIIIGLTLVILLLGAIILVIYRFRNRKLFRSPNSSNMGFPANTLPHMQPESV</sequence>
<dbReference type="Pfam" id="PF21114">
    <property type="entry name" value="DDR1-2_DS-like"/>
    <property type="match status" value="1"/>
</dbReference>
<comment type="subcellular location">
    <subcellularLocation>
        <location evidence="1">Cell membrane</location>
        <topology evidence="1">Single-pass type I membrane protein</topology>
    </subcellularLocation>
</comment>
<dbReference type="GO" id="GO:0048680">
    <property type="term" value="P:positive regulation of axon regeneration"/>
    <property type="evidence" value="ECO:0007669"/>
    <property type="project" value="UniProtKB-ARBA"/>
</dbReference>
<dbReference type="PROSITE" id="PS01286">
    <property type="entry name" value="FA58C_2"/>
    <property type="match status" value="1"/>
</dbReference>
<evidence type="ECO:0000256" key="2">
    <source>
        <dbReference type="ARBA" id="ARBA00022475"/>
    </source>
</evidence>
<keyword evidence="7 14" id="KW-1133">Transmembrane helix</keyword>
<dbReference type="EMBL" id="CAKOFQ010007075">
    <property type="protein sequence ID" value="CAH1989885.1"/>
    <property type="molecule type" value="Genomic_DNA"/>
</dbReference>
<keyword evidence="11" id="KW-0325">Glycoprotein</keyword>
<evidence type="ECO:0000256" key="4">
    <source>
        <dbReference type="ARBA" id="ARBA00022729"/>
    </source>
</evidence>
<dbReference type="AlphaFoldDB" id="A0A9P0PQH2"/>
<dbReference type="Gene3D" id="2.60.120.260">
    <property type="entry name" value="Galactose-binding domain-like"/>
    <property type="match status" value="1"/>
</dbReference>
<evidence type="ECO:0000256" key="3">
    <source>
        <dbReference type="ARBA" id="ARBA00022692"/>
    </source>
</evidence>
<name>A0A9P0PQH2_ACAOB</name>
<dbReference type="InterPro" id="IPR000421">
    <property type="entry name" value="FA58C"/>
</dbReference>
<accession>A0A9P0PQH2</accession>
<evidence type="ECO:0000256" key="9">
    <source>
        <dbReference type="ARBA" id="ARBA00023157"/>
    </source>
</evidence>
<evidence type="ECO:0000256" key="7">
    <source>
        <dbReference type="ARBA" id="ARBA00022989"/>
    </source>
</evidence>
<dbReference type="SMART" id="SM00231">
    <property type="entry name" value="FA58C"/>
    <property type="match status" value="1"/>
</dbReference>
<proteinExistence type="inferred from homology"/>
<evidence type="ECO:0000313" key="18">
    <source>
        <dbReference type="Proteomes" id="UP001152888"/>
    </source>
</evidence>
<gene>
    <name evidence="17" type="ORF">ACAOBT_LOCUS19341</name>
</gene>
<dbReference type="SUPFAM" id="SSF49785">
    <property type="entry name" value="Galactose-binding domain-like"/>
    <property type="match status" value="1"/>
</dbReference>
<comment type="similarity">
    <text evidence="12">Belongs to the protein kinase superfamily. Tyr protein kinase family. Insulin receptor subfamily.</text>
</comment>
<dbReference type="FunFam" id="2.60.120.260:FF:000007">
    <property type="entry name" value="Discoidin domain receptor tyrosine kinase 1"/>
    <property type="match status" value="1"/>
</dbReference>